<comment type="caution">
    <text evidence="4">The sequence shown here is derived from an EMBL/GenBank/DDBJ whole genome shotgun (WGS) entry which is preliminary data.</text>
</comment>
<dbReference type="InterPro" id="IPR001466">
    <property type="entry name" value="Beta-lactam-related"/>
</dbReference>
<evidence type="ECO:0000313" key="5">
    <source>
        <dbReference type="EMBL" id="CAF4154289.1"/>
    </source>
</evidence>
<dbReference type="AlphaFoldDB" id="A0A815YND5"/>
<dbReference type="InterPro" id="IPR050491">
    <property type="entry name" value="AmpC-like"/>
</dbReference>
<accession>A0A815YND5</accession>
<keyword evidence="1" id="KW-0732">Signal</keyword>
<reference evidence="4" key="1">
    <citation type="submission" date="2021-02" db="EMBL/GenBank/DDBJ databases">
        <authorList>
            <person name="Nowell W R."/>
        </authorList>
    </citation>
    <scope>NUCLEOTIDE SEQUENCE</scope>
</reference>
<keyword evidence="7" id="KW-1185">Reference proteome</keyword>
<dbReference type="Gene3D" id="3.40.710.10">
    <property type="entry name" value="DD-peptidase/beta-lactamase superfamily"/>
    <property type="match status" value="1"/>
</dbReference>
<feature type="domain" description="Beta-lactamase-related" evidence="2">
    <location>
        <begin position="36"/>
        <end position="396"/>
    </location>
</feature>
<dbReference type="Proteomes" id="UP000681722">
    <property type="component" value="Unassembled WGS sequence"/>
</dbReference>
<dbReference type="Proteomes" id="UP000682733">
    <property type="component" value="Unassembled WGS sequence"/>
</dbReference>
<dbReference type="SUPFAM" id="SSF56601">
    <property type="entry name" value="beta-lactamase/transpeptidase-like"/>
    <property type="match status" value="1"/>
</dbReference>
<name>A0A815YND5_9BILA</name>
<dbReference type="OrthoDB" id="5946976at2759"/>
<evidence type="ECO:0000313" key="4">
    <source>
        <dbReference type="EMBL" id="CAF1573348.1"/>
    </source>
</evidence>
<sequence length="452" mass="51439">MMYLKLFLFTIFNCFYVEVYSSYSTTTEFIGNEINHAHIAGASVIVFDRSNILYQKSFGFESIENKKLISDQSIFLLASISKTFIAIAAMQLVEQNKLNLDSDVNIYLSTVNLSKLHHPLYPNDIITMKHLLTHTASITIDTRTQFSLISPYDNYTKTTIRQLYSNYLIPGGSLYSKNNWLNSTVGTEYHYSNMGTTVAALIIEIITSISYDNYIRKNILEPLDIQDASYALSGFSDEQKIHLVQPYAYNVTKNEAIGLTTLFNIDFDGFEDIVDDNGTKWLHISLFGYLDWPSGLLRMSALSLVKYLQMFMNNGTSLNKVKILNSQSVALIRQVHFSISPPFMSSGLLWSYENYTSQSQNHIVFGHHGAVVGTRTAMFYDPLTNIGVILLSNADTVFNSYQTKIVEQTFNNIITHLFDYYNKHNHSEAIQSYPFIVGLYLISFFLLEAIAF</sequence>
<feature type="chain" id="PRO_5035688081" description="Beta-lactamase-related domain-containing protein" evidence="1">
    <location>
        <begin position="22"/>
        <end position="452"/>
    </location>
</feature>
<evidence type="ECO:0000313" key="3">
    <source>
        <dbReference type="EMBL" id="CAF1343209.1"/>
    </source>
</evidence>
<dbReference type="PANTHER" id="PTHR46825">
    <property type="entry name" value="D-ALANYL-D-ALANINE-CARBOXYPEPTIDASE/ENDOPEPTIDASE AMPH"/>
    <property type="match status" value="1"/>
</dbReference>
<gene>
    <name evidence="4" type="ORF">GPM918_LOCUS40547</name>
    <name evidence="3" type="ORF">OVA965_LOCUS30442</name>
    <name evidence="6" type="ORF">SRO942_LOCUS41499</name>
    <name evidence="5" type="ORF">TMI583_LOCUS31244</name>
</gene>
<protein>
    <recommendedName>
        <fullName evidence="2">Beta-lactamase-related domain-containing protein</fullName>
    </recommendedName>
</protein>
<dbReference type="EMBL" id="CAJNOQ010030206">
    <property type="protein sequence ID" value="CAF1573348.1"/>
    <property type="molecule type" value="Genomic_DNA"/>
</dbReference>
<evidence type="ECO:0000256" key="1">
    <source>
        <dbReference type="SAM" id="SignalP"/>
    </source>
</evidence>
<dbReference type="PANTHER" id="PTHR46825:SF9">
    <property type="entry name" value="BETA-LACTAMASE-RELATED DOMAIN-CONTAINING PROTEIN"/>
    <property type="match status" value="1"/>
</dbReference>
<dbReference type="InterPro" id="IPR012338">
    <property type="entry name" value="Beta-lactam/transpept-like"/>
</dbReference>
<evidence type="ECO:0000313" key="6">
    <source>
        <dbReference type="EMBL" id="CAF4437260.1"/>
    </source>
</evidence>
<organism evidence="4 7">
    <name type="scientific">Didymodactylos carnosus</name>
    <dbReference type="NCBI Taxonomy" id="1234261"/>
    <lineage>
        <taxon>Eukaryota</taxon>
        <taxon>Metazoa</taxon>
        <taxon>Spiralia</taxon>
        <taxon>Gnathifera</taxon>
        <taxon>Rotifera</taxon>
        <taxon>Eurotatoria</taxon>
        <taxon>Bdelloidea</taxon>
        <taxon>Philodinida</taxon>
        <taxon>Philodinidae</taxon>
        <taxon>Didymodactylos</taxon>
    </lineage>
</organism>
<dbReference type="EMBL" id="CAJOBA010043761">
    <property type="protein sequence ID" value="CAF4154289.1"/>
    <property type="molecule type" value="Genomic_DNA"/>
</dbReference>
<dbReference type="EMBL" id="CAJNOK010022129">
    <property type="protein sequence ID" value="CAF1343209.1"/>
    <property type="molecule type" value="Genomic_DNA"/>
</dbReference>
<dbReference type="EMBL" id="CAJOBC010096059">
    <property type="protein sequence ID" value="CAF4437260.1"/>
    <property type="molecule type" value="Genomic_DNA"/>
</dbReference>
<dbReference type="Pfam" id="PF00144">
    <property type="entry name" value="Beta-lactamase"/>
    <property type="match status" value="1"/>
</dbReference>
<proteinExistence type="predicted"/>
<feature type="signal peptide" evidence="1">
    <location>
        <begin position="1"/>
        <end position="21"/>
    </location>
</feature>
<evidence type="ECO:0000313" key="7">
    <source>
        <dbReference type="Proteomes" id="UP000663829"/>
    </source>
</evidence>
<dbReference type="Proteomes" id="UP000677228">
    <property type="component" value="Unassembled WGS sequence"/>
</dbReference>
<dbReference type="Proteomes" id="UP000663829">
    <property type="component" value="Unassembled WGS sequence"/>
</dbReference>
<evidence type="ECO:0000259" key="2">
    <source>
        <dbReference type="Pfam" id="PF00144"/>
    </source>
</evidence>